<comment type="function">
    <text evidence="8">This protein is part of the stalk that links CF(0) to CF(1). It either transmits conformational changes from CF(0) to CF(1) or is implicated in proton conduction.</text>
</comment>
<name>A0A0C1YMT2_9BURK</name>
<keyword evidence="4 8" id="KW-0406">Ion transport</keyword>
<comment type="function">
    <text evidence="8">F(1)F(0) ATP synthase produces ATP from ADP in the presence of a proton or sodium gradient. F-type ATPases consist of two structural domains, F(1) containing the extramembraneous catalytic core and F(0) containing the membrane proton channel, linked together by a central stalk and a peripheral stalk. During catalysis, ATP synthesis in the catalytic domain of F(1) is coupled via a rotary mechanism of the central stalk subunits to proton translocation.</text>
</comment>
<dbReference type="RefSeq" id="WP_040040590.1">
    <property type="nucleotide sequence ID" value="NZ_JWJG01000028.1"/>
</dbReference>
<keyword evidence="2 8" id="KW-0813">Transport</keyword>
<keyword evidence="6 8" id="KW-0139">CF(1)</keyword>
<dbReference type="SUPFAM" id="SSF47928">
    <property type="entry name" value="N-terminal domain of the delta subunit of the F1F0-ATP synthase"/>
    <property type="match status" value="1"/>
</dbReference>
<comment type="caution">
    <text evidence="9">The sequence shown here is derived from an EMBL/GenBank/DDBJ whole genome shotgun (WGS) entry which is preliminary data.</text>
</comment>
<dbReference type="OrthoDB" id="9816221at2"/>
<evidence type="ECO:0000313" key="10">
    <source>
        <dbReference type="Proteomes" id="UP000031572"/>
    </source>
</evidence>
<dbReference type="GO" id="GO:0005886">
    <property type="term" value="C:plasma membrane"/>
    <property type="evidence" value="ECO:0007669"/>
    <property type="project" value="UniProtKB-SubCell"/>
</dbReference>
<accession>A0A0C1YMT2</accession>
<dbReference type="NCBIfam" id="TIGR01145">
    <property type="entry name" value="ATP_synt_delta"/>
    <property type="match status" value="1"/>
</dbReference>
<dbReference type="PRINTS" id="PR00125">
    <property type="entry name" value="ATPASEDELTA"/>
</dbReference>
<evidence type="ECO:0000256" key="5">
    <source>
        <dbReference type="ARBA" id="ARBA00023136"/>
    </source>
</evidence>
<evidence type="ECO:0000256" key="3">
    <source>
        <dbReference type="ARBA" id="ARBA00022781"/>
    </source>
</evidence>
<gene>
    <name evidence="8" type="primary">atpH</name>
    <name evidence="9" type="ORF">TSA66_15185</name>
</gene>
<evidence type="ECO:0000256" key="2">
    <source>
        <dbReference type="ARBA" id="ARBA00022448"/>
    </source>
</evidence>
<dbReference type="InterPro" id="IPR000711">
    <property type="entry name" value="ATPase_OSCP/dsu"/>
</dbReference>
<dbReference type="GO" id="GO:0045259">
    <property type="term" value="C:proton-transporting ATP synthase complex"/>
    <property type="evidence" value="ECO:0007669"/>
    <property type="project" value="UniProtKB-KW"/>
</dbReference>
<keyword evidence="8" id="KW-1003">Cell membrane</keyword>
<keyword evidence="3 8" id="KW-0375">Hydrogen ion transport</keyword>
<dbReference type="InterPro" id="IPR026015">
    <property type="entry name" value="ATP_synth_OSCP/delta_N_sf"/>
</dbReference>
<evidence type="ECO:0000256" key="1">
    <source>
        <dbReference type="ARBA" id="ARBA00004370"/>
    </source>
</evidence>
<keyword evidence="5 8" id="KW-0472">Membrane</keyword>
<comment type="similarity">
    <text evidence="8">Belongs to the ATPase delta chain family.</text>
</comment>
<sequence length="177" mass="18730">MAELATIARPYAEALFRVAQSGNLAAWSDLVSEMAAVAALPDVKSFASNPKIPDQQVVETFLSLLKSKVSPEAKNFVGMLVENGRLTLLPEIGAQFHALKNAAQGAADAEITSAFELTGAQVNDLVATLEKKFGRKLNPSVKVDSSLIGGVRVAVGDEVLDTSVRAKLQQMYTALAS</sequence>
<dbReference type="EMBL" id="JWJG01000028">
    <property type="protein sequence ID" value="KIF81837.1"/>
    <property type="molecule type" value="Genomic_DNA"/>
</dbReference>
<reference evidence="9 10" key="1">
    <citation type="submission" date="2014-12" db="EMBL/GenBank/DDBJ databases">
        <title>Denitrispirillum autotrophicum gen. nov., sp. nov., Denitrifying, Facultatively Autotrophic Bacteria Isolated from Rice Paddy Soil.</title>
        <authorList>
            <person name="Ishii S."/>
            <person name="Ashida N."/>
            <person name="Ohno H."/>
            <person name="Otsuka S."/>
            <person name="Yokota A."/>
            <person name="Senoo K."/>
        </authorList>
    </citation>
    <scope>NUCLEOTIDE SEQUENCE [LARGE SCALE GENOMIC DNA]</scope>
    <source>
        <strain evidence="9 10">TSA66</strain>
    </source>
</reference>
<keyword evidence="7 8" id="KW-0066">ATP synthesis</keyword>
<dbReference type="HAMAP" id="MF_01416">
    <property type="entry name" value="ATP_synth_delta_bact"/>
    <property type="match status" value="1"/>
</dbReference>
<dbReference type="Proteomes" id="UP000031572">
    <property type="component" value="Unassembled WGS sequence"/>
</dbReference>
<evidence type="ECO:0000256" key="6">
    <source>
        <dbReference type="ARBA" id="ARBA00023196"/>
    </source>
</evidence>
<evidence type="ECO:0000256" key="4">
    <source>
        <dbReference type="ARBA" id="ARBA00023065"/>
    </source>
</evidence>
<dbReference type="PANTHER" id="PTHR11910">
    <property type="entry name" value="ATP SYNTHASE DELTA CHAIN"/>
    <property type="match status" value="1"/>
</dbReference>
<evidence type="ECO:0000313" key="9">
    <source>
        <dbReference type="EMBL" id="KIF81837.1"/>
    </source>
</evidence>
<dbReference type="AlphaFoldDB" id="A0A0C1YMT2"/>
<dbReference type="STRING" id="709839.TSA66_15185"/>
<organism evidence="9 10">
    <name type="scientific">Noviherbaspirillum autotrophicum</name>
    <dbReference type="NCBI Taxonomy" id="709839"/>
    <lineage>
        <taxon>Bacteria</taxon>
        <taxon>Pseudomonadati</taxon>
        <taxon>Pseudomonadota</taxon>
        <taxon>Betaproteobacteria</taxon>
        <taxon>Burkholderiales</taxon>
        <taxon>Oxalobacteraceae</taxon>
        <taxon>Noviherbaspirillum</taxon>
    </lineage>
</organism>
<protein>
    <recommendedName>
        <fullName evidence="8">ATP synthase subunit delta</fullName>
    </recommendedName>
    <alternativeName>
        <fullName evidence="8">ATP synthase F(1) sector subunit delta</fullName>
    </alternativeName>
    <alternativeName>
        <fullName evidence="8">F-type ATPase subunit delta</fullName>
        <shortName evidence="8">F-ATPase subunit delta</shortName>
    </alternativeName>
</protein>
<dbReference type="Pfam" id="PF00213">
    <property type="entry name" value="OSCP"/>
    <property type="match status" value="1"/>
</dbReference>
<dbReference type="NCBIfam" id="NF004402">
    <property type="entry name" value="PRK05758.2-2"/>
    <property type="match status" value="1"/>
</dbReference>
<proteinExistence type="inferred from homology"/>
<evidence type="ECO:0000256" key="8">
    <source>
        <dbReference type="HAMAP-Rule" id="MF_01416"/>
    </source>
</evidence>
<comment type="subcellular location">
    <subcellularLocation>
        <location evidence="8">Cell membrane</location>
        <topology evidence="8">Peripheral membrane protein</topology>
    </subcellularLocation>
    <subcellularLocation>
        <location evidence="1">Membrane</location>
    </subcellularLocation>
</comment>
<dbReference type="GO" id="GO:0046933">
    <property type="term" value="F:proton-transporting ATP synthase activity, rotational mechanism"/>
    <property type="evidence" value="ECO:0007669"/>
    <property type="project" value="UniProtKB-UniRule"/>
</dbReference>
<evidence type="ECO:0000256" key="7">
    <source>
        <dbReference type="ARBA" id="ARBA00023310"/>
    </source>
</evidence>
<dbReference type="Gene3D" id="1.10.520.20">
    <property type="entry name" value="N-terminal domain of the delta subunit of the F1F0-ATP synthase"/>
    <property type="match status" value="1"/>
</dbReference>
<keyword evidence="10" id="KW-1185">Reference proteome</keyword>